<feature type="compositionally biased region" description="Low complexity" evidence="1">
    <location>
        <begin position="473"/>
        <end position="488"/>
    </location>
</feature>
<feature type="compositionally biased region" description="Acidic residues" evidence="1">
    <location>
        <begin position="585"/>
        <end position="605"/>
    </location>
</feature>
<feature type="region of interest" description="Disordered" evidence="1">
    <location>
        <begin position="579"/>
        <end position="613"/>
    </location>
</feature>
<protein>
    <recommendedName>
        <fullName evidence="2">F-box domain-containing protein</fullName>
    </recommendedName>
</protein>
<dbReference type="RefSeq" id="XP_030995908.1">
    <property type="nucleotide sequence ID" value="XM_031140490.1"/>
</dbReference>
<name>A0A507B371_9PEZI</name>
<dbReference type="InParanoid" id="A0A507B371"/>
<feature type="region of interest" description="Disordered" evidence="1">
    <location>
        <begin position="473"/>
        <end position="497"/>
    </location>
</feature>
<dbReference type="Proteomes" id="UP000319257">
    <property type="component" value="Unassembled WGS sequence"/>
</dbReference>
<dbReference type="STRING" id="1093900.A0A507B371"/>
<reference evidence="3 4" key="1">
    <citation type="submission" date="2019-06" db="EMBL/GenBank/DDBJ databases">
        <title>Draft genome sequence of the filamentous fungus Phialemoniopsis curvata isolated from diesel fuel.</title>
        <authorList>
            <person name="Varaljay V.A."/>
            <person name="Lyon W.J."/>
            <person name="Crouch A.L."/>
            <person name="Drake C.E."/>
            <person name="Hollomon J.M."/>
            <person name="Nadeau L.J."/>
            <person name="Nunn H.S."/>
            <person name="Stevenson B.S."/>
            <person name="Bojanowski C.L."/>
            <person name="Crookes-Goodson W.J."/>
        </authorList>
    </citation>
    <scope>NUCLEOTIDE SEQUENCE [LARGE SCALE GENOMIC DNA]</scope>
    <source>
        <strain evidence="3 4">D216</strain>
    </source>
</reference>
<dbReference type="Pfam" id="PF12937">
    <property type="entry name" value="F-box-like"/>
    <property type="match status" value="1"/>
</dbReference>
<evidence type="ECO:0000313" key="3">
    <source>
        <dbReference type="EMBL" id="TPX14197.1"/>
    </source>
</evidence>
<feature type="domain" description="F-box" evidence="2">
    <location>
        <begin position="1"/>
        <end position="50"/>
    </location>
</feature>
<organism evidence="3 4">
    <name type="scientific">Thyridium curvatum</name>
    <dbReference type="NCBI Taxonomy" id="1093900"/>
    <lineage>
        <taxon>Eukaryota</taxon>
        <taxon>Fungi</taxon>
        <taxon>Dikarya</taxon>
        <taxon>Ascomycota</taxon>
        <taxon>Pezizomycotina</taxon>
        <taxon>Sordariomycetes</taxon>
        <taxon>Sordariomycetidae</taxon>
        <taxon>Thyridiales</taxon>
        <taxon>Thyridiaceae</taxon>
        <taxon>Thyridium</taxon>
    </lineage>
</organism>
<proteinExistence type="predicted"/>
<feature type="compositionally biased region" description="Acidic residues" evidence="1">
    <location>
        <begin position="432"/>
        <end position="442"/>
    </location>
</feature>
<dbReference type="Gene3D" id="1.20.1280.50">
    <property type="match status" value="1"/>
</dbReference>
<dbReference type="InterPro" id="IPR001810">
    <property type="entry name" value="F-box_dom"/>
</dbReference>
<dbReference type="OrthoDB" id="5334391at2759"/>
<evidence type="ECO:0000256" key="1">
    <source>
        <dbReference type="SAM" id="MobiDB-lite"/>
    </source>
</evidence>
<evidence type="ECO:0000259" key="2">
    <source>
        <dbReference type="PROSITE" id="PS50181"/>
    </source>
</evidence>
<keyword evidence="4" id="KW-1185">Reference proteome</keyword>
<accession>A0A507B371</accession>
<dbReference type="SMART" id="SM00256">
    <property type="entry name" value="FBOX"/>
    <property type="match status" value="1"/>
</dbReference>
<feature type="compositionally biased region" description="Gly residues" evidence="1">
    <location>
        <begin position="325"/>
        <end position="336"/>
    </location>
</feature>
<feature type="compositionally biased region" description="Low complexity" evidence="1">
    <location>
        <begin position="418"/>
        <end position="431"/>
    </location>
</feature>
<dbReference type="SUPFAM" id="SSF81383">
    <property type="entry name" value="F-box domain"/>
    <property type="match status" value="1"/>
</dbReference>
<feature type="region of interest" description="Disordered" evidence="1">
    <location>
        <begin position="413"/>
        <end position="454"/>
    </location>
</feature>
<comment type="caution">
    <text evidence="3">The sequence shown here is derived from an EMBL/GenBank/DDBJ whole genome shotgun (WGS) entry which is preliminary data.</text>
</comment>
<dbReference type="EMBL" id="SKBQ01000002">
    <property type="protein sequence ID" value="TPX14197.1"/>
    <property type="molecule type" value="Genomic_DNA"/>
</dbReference>
<dbReference type="AlphaFoldDB" id="A0A507B371"/>
<dbReference type="GeneID" id="41968038"/>
<dbReference type="PROSITE" id="PS50181">
    <property type="entry name" value="FBOX"/>
    <property type="match status" value="1"/>
</dbReference>
<gene>
    <name evidence="3" type="ORF">E0L32_000591</name>
</gene>
<dbReference type="CDD" id="cd09917">
    <property type="entry name" value="F-box_SF"/>
    <property type="match status" value="1"/>
</dbReference>
<dbReference type="InterPro" id="IPR036047">
    <property type="entry name" value="F-box-like_dom_sf"/>
</dbReference>
<feature type="region of interest" description="Disordered" evidence="1">
    <location>
        <begin position="324"/>
        <end position="348"/>
    </location>
</feature>
<evidence type="ECO:0000313" key="4">
    <source>
        <dbReference type="Proteomes" id="UP000319257"/>
    </source>
</evidence>
<sequence length="655" mass="72082">MDLPDLPSEIFLLVAARLSPRDLVRCRRVSRAWRQAFTRPDFSAECLRRHFPRCREMRLQQQQQRSGTETETGTADWPALFALVARRYDGLRRAQPRATRKVELAVSGPAQDDASAGRDHYHHHPVYRFYRVAPWDRCLELDGRVAKLHYPEPEWAFDGGLLVYPAPPAPAAAAADPESDAVRRPYRVLDVSTAAEPAVVPFDAAGRIVRRVRLAHAVLAIEWAEAEPYHSLNERTSVHRHFVSLFDVAGGGGGGGGGSAVAVAHRADFKMHFLGLPLTPVDRFLSAHDARHYAVYVWQPNRSPYGENAPIESVVVWSIADEAGGSSGGGGGGGGGKGRRRSSSEPRVVRRLTFRELEALGVRQRQTPHLRELRLRDGTLYLHEEDHRWASGPQSSPAPPRFHRVWVTGVPVAPPPAVTSSSSPSATAEAEAGPESDDDDDDAHPFHGPHWRDECGADSDAEMSFCRQATASTSASASAGQQPATAAAADDDDDAPHRPACWRHRDFPFFGVARAADGPAGVRFAARHCFMLETVSAHVRPFAVVLRSCSVPVPPALDRVRGRRRWGVRSLMPAMLRLEGHDVPPEWEEEEEGQEDRDDDGYDEGDGGRSGEKVVEEVQFDDGVWGELLGKGCMFGEERWVVGEDGEGRVTVLLF</sequence>